<name>A0A975DHU2_9GAMM</name>
<evidence type="ECO:0000313" key="3">
    <source>
        <dbReference type="Proteomes" id="UP000664904"/>
    </source>
</evidence>
<evidence type="ECO:0000313" key="2">
    <source>
        <dbReference type="EMBL" id="QTH71987.1"/>
    </source>
</evidence>
<reference evidence="2" key="1">
    <citation type="submission" date="2021-03" db="EMBL/GenBank/DDBJ databases">
        <title>Complete Genome of Pseudoalteromonas xiamenensis STKMTI.2, a new potential marine bacterium producing anti-Vibrio compounds.</title>
        <authorList>
            <person name="Handayani D.P."/>
            <person name="Isnansetyo A."/>
            <person name="Istiqomah I."/>
            <person name="Jumina J."/>
        </authorList>
    </citation>
    <scope>NUCLEOTIDE SEQUENCE</scope>
    <source>
        <strain evidence="2">STKMTI.2</strain>
    </source>
</reference>
<proteinExistence type="predicted"/>
<feature type="transmembrane region" description="Helical" evidence="1">
    <location>
        <begin position="6"/>
        <end position="28"/>
    </location>
</feature>
<protein>
    <submittedName>
        <fullName evidence="2">DUF2897 family protein</fullName>
    </submittedName>
</protein>
<dbReference type="Proteomes" id="UP000664904">
    <property type="component" value="Chromosome"/>
</dbReference>
<dbReference type="KEGG" id="pxi:J5O05_03455"/>
<dbReference type="Pfam" id="PF11446">
    <property type="entry name" value="DUF2897"/>
    <property type="match status" value="1"/>
</dbReference>
<dbReference type="RefSeq" id="WP_208843610.1">
    <property type="nucleotide sequence ID" value="NZ_CP072133.1"/>
</dbReference>
<accession>A0A975DHU2</accession>
<sequence>MTTEFETWHVVLIIVVVVCVIWGNISLLKYANKFNTVKSKTNELMGVKTEEPEHVDTNKKADD</sequence>
<dbReference type="EMBL" id="CP072133">
    <property type="protein sequence ID" value="QTH71987.1"/>
    <property type="molecule type" value="Genomic_DNA"/>
</dbReference>
<dbReference type="AlphaFoldDB" id="A0A975DHU2"/>
<evidence type="ECO:0000256" key="1">
    <source>
        <dbReference type="SAM" id="Phobius"/>
    </source>
</evidence>
<gene>
    <name evidence="2" type="ORF">J5O05_03455</name>
</gene>
<keyword evidence="1" id="KW-0812">Transmembrane</keyword>
<dbReference type="InterPro" id="IPR021550">
    <property type="entry name" value="DUF2897"/>
</dbReference>
<keyword evidence="3" id="KW-1185">Reference proteome</keyword>
<keyword evidence="1" id="KW-1133">Transmembrane helix</keyword>
<organism evidence="2 3">
    <name type="scientific">Pseudoalteromonas xiamenensis</name>
    <dbReference type="NCBI Taxonomy" id="882626"/>
    <lineage>
        <taxon>Bacteria</taxon>
        <taxon>Pseudomonadati</taxon>
        <taxon>Pseudomonadota</taxon>
        <taxon>Gammaproteobacteria</taxon>
        <taxon>Alteromonadales</taxon>
        <taxon>Pseudoalteromonadaceae</taxon>
        <taxon>Pseudoalteromonas</taxon>
    </lineage>
</organism>
<keyword evidence="1" id="KW-0472">Membrane</keyword>